<dbReference type="PANTHER" id="PTHR46035:SF1">
    <property type="entry name" value="TETRATRICOPEPTIDE REPEAT PROTEIN 4"/>
    <property type="match status" value="1"/>
</dbReference>
<keyword evidence="7" id="KW-1185">Reference proteome</keyword>
<dbReference type="GO" id="GO:0005634">
    <property type="term" value="C:nucleus"/>
    <property type="evidence" value="ECO:0007669"/>
    <property type="project" value="TreeGrafter"/>
</dbReference>
<reference evidence="6 7" key="1">
    <citation type="submission" date="2023-03" db="EMBL/GenBank/DDBJ databases">
        <title>Genome insight into feeding habits of ladybird beetles.</title>
        <authorList>
            <person name="Li H.-S."/>
            <person name="Huang Y.-H."/>
            <person name="Pang H."/>
        </authorList>
    </citation>
    <scope>NUCLEOTIDE SEQUENCE [LARGE SCALE GENOMIC DNA]</scope>
    <source>
        <strain evidence="6">SYSU_2023b</strain>
        <tissue evidence="6">Whole body</tissue>
    </source>
</reference>
<dbReference type="EMBL" id="JARQZJ010000099">
    <property type="protein sequence ID" value="KAK9886339.1"/>
    <property type="molecule type" value="Genomic_DNA"/>
</dbReference>
<evidence type="ECO:0000256" key="3">
    <source>
        <dbReference type="ARBA" id="ARBA00023602"/>
    </source>
</evidence>
<dbReference type="GO" id="GO:0030544">
    <property type="term" value="F:Hsp70 protein binding"/>
    <property type="evidence" value="ECO:0007669"/>
    <property type="project" value="TreeGrafter"/>
</dbReference>
<organism evidence="6 7">
    <name type="scientific">Henosepilachna vigintioctopunctata</name>
    <dbReference type="NCBI Taxonomy" id="420089"/>
    <lineage>
        <taxon>Eukaryota</taxon>
        <taxon>Metazoa</taxon>
        <taxon>Ecdysozoa</taxon>
        <taxon>Arthropoda</taxon>
        <taxon>Hexapoda</taxon>
        <taxon>Insecta</taxon>
        <taxon>Pterygota</taxon>
        <taxon>Neoptera</taxon>
        <taxon>Endopterygota</taxon>
        <taxon>Coleoptera</taxon>
        <taxon>Polyphaga</taxon>
        <taxon>Cucujiformia</taxon>
        <taxon>Coccinelloidea</taxon>
        <taxon>Coccinellidae</taxon>
        <taxon>Epilachninae</taxon>
        <taxon>Epilachnini</taxon>
        <taxon>Henosepilachna</taxon>
    </lineage>
</organism>
<evidence type="ECO:0000313" key="7">
    <source>
        <dbReference type="Proteomes" id="UP001431783"/>
    </source>
</evidence>
<dbReference type="GO" id="GO:0051879">
    <property type="term" value="F:Hsp90 protein binding"/>
    <property type="evidence" value="ECO:0007669"/>
    <property type="project" value="InterPro"/>
</dbReference>
<dbReference type="AlphaFoldDB" id="A0AAW1UT52"/>
<dbReference type="SMART" id="SM00028">
    <property type="entry name" value="TPR"/>
    <property type="match status" value="3"/>
</dbReference>
<dbReference type="GO" id="GO:0005829">
    <property type="term" value="C:cytosol"/>
    <property type="evidence" value="ECO:0007669"/>
    <property type="project" value="TreeGrafter"/>
</dbReference>
<evidence type="ECO:0000256" key="2">
    <source>
        <dbReference type="ARBA" id="ARBA00022803"/>
    </source>
</evidence>
<dbReference type="PROSITE" id="PS50005">
    <property type="entry name" value="TPR"/>
    <property type="match status" value="1"/>
</dbReference>
<feature type="repeat" description="TPR" evidence="4">
    <location>
        <begin position="134"/>
        <end position="167"/>
    </location>
</feature>
<dbReference type="Proteomes" id="UP001431783">
    <property type="component" value="Unassembled WGS sequence"/>
</dbReference>
<protein>
    <recommendedName>
        <fullName evidence="5">Cns1/TTC4 wheel domain-containing protein</fullName>
    </recommendedName>
</protein>
<dbReference type="PANTHER" id="PTHR46035">
    <property type="entry name" value="TETRATRICOPEPTIDE REPEAT PROTEIN 4"/>
    <property type="match status" value="1"/>
</dbReference>
<comment type="caution">
    <text evidence="6">The sequence shown here is derived from an EMBL/GenBank/DDBJ whole genome shotgun (WGS) entry which is preliminary data.</text>
</comment>
<gene>
    <name evidence="6" type="ORF">WA026_015852</name>
</gene>
<name>A0AAW1UT52_9CUCU</name>
<dbReference type="GO" id="GO:0006457">
    <property type="term" value="P:protein folding"/>
    <property type="evidence" value="ECO:0007669"/>
    <property type="project" value="TreeGrafter"/>
</dbReference>
<evidence type="ECO:0000259" key="5">
    <source>
        <dbReference type="Pfam" id="PF18972"/>
    </source>
</evidence>
<feature type="domain" description="Cns1/TTC4 wheel" evidence="5">
    <location>
        <begin position="277"/>
        <end position="386"/>
    </location>
</feature>
<evidence type="ECO:0000313" key="6">
    <source>
        <dbReference type="EMBL" id="KAK9886339.1"/>
    </source>
</evidence>
<sequence length="388" mass="45953">MENKSDVSKISNRKMTDEERLQLASKLDRELDEFINALPKKKYEDGWPEDRWEEEMEKHPFFMTKVPEPGAELHPLYEGLQKLKYDPEENEPEELAISYKEDGNFNFKYKNYRLAILSYTEGIKAKCGIADIEATLYNNRSAAHYFLGNYRSSLKDCEQALKIKPDHEKSLLRAAQCCFESKKFDLALKYCDRLLDIQKTHKSALDLRRKCVQSYKLMQRNERKRDLEEKKIKMEEEIFFQEIVSRGINIEGGESGLSLDRLEPCFPQLFGHRVHMDEKKHLIWPVVFLYPEYKMMDYIQEFNETHTFEEQLQQVFETSPEWDVKSLYTPYTLNIYFETPNKKLRTIKLSDTLGMVLALKEYVVRGGTPSFILLVRNSDAENRFLENY</sequence>
<dbReference type="InterPro" id="IPR019734">
    <property type="entry name" value="TPR_rpt"/>
</dbReference>
<dbReference type="InterPro" id="IPR011990">
    <property type="entry name" value="TPR-like_helical_dom_sf"/>
</dbReference>
<keyword evidence="1" id="KW-0677">Repeat</keyword>
<dbReference type="InterPro" id="IPR044059">
    <property type="entry name" value="Csn1/TTC4_wheel"/>
</dbReference>
<evidence type="ECO:0000256" key="1">
    <source>
        <dbReference type="ARBA" id="ARBA00022737"/>
    </source>
</evidence>
<comment type="similarity">
    <text evidence="3">Belongs to the TTC4 family.</text>
</comment>
<dbReference type="Pfam" id="PF14559">
    <property type="entry name" value="TPR_19"/>
    <property type="match status" value="1"/>
</dbReference>
<evidence type="ECO:0000256" key="4">
    <source>
        <dbReference type="PROSITE-ProRule" id="PRU00339"/>
    </source>
</evidence>
<dbReference type="CDD" id="cd21380">
    <property type="entry name" value="CTWD_Cns1"/>
    <property type="match status" value="1"/>
</dbReference>
<accession>A0AAW1UT52</accession>
<keyword evidence="2 4" id="KW-0802">TPR repeat</keyword>
<proteinExistence type="inferred from homology"/>
<dbReference type="Pfam" id="PF18972">
    <property type="entry name" value="Wheel"/>
    <property type="match status" value="1"/>
</dbReference>
<dbReference type="Gene3D" id="1.25.40.10">
    <property type="entry name" value="Tetratricopeptide repeat domain"/>
    <property type="match status" value="1"/>
</dbReference>
<dbReference type="SUPFAM" id="SSF48452">
    <property type="entry name" value="TPR-like"/>
    <property type="match status" value="1"/>
</dbReference>